<proteinExistence type="predicted"/>
<dbReference type="Proteomes" id="UP001476798">
    <property type="component" value="Unassembled WGS sequence"/>
</dbReference>
<protein>
    <submittedName>
        <fullName evidence="1">Uncharacterized protein</fullName>
    </submittedName>
</protein>
<comment type="caution">
    <text evidence="1">The sequence shown here is derived from an EMBL/GenBank/DDBJ whole genome shotgun (WGS) entry which is preliminary data.</text>
</comment>
<name>A0ABV0PTD7_9TELE</name>
<dbReference type="EMBL" id="JAHRIO010085657">
    <property type="protein sequence ID" value="MEQ2186765.1"/>
    <property type="molecule type" value="Genomic_DNA"/>
</dbReference>
<organism evidence="1 2">
    <name type="scientific">Goodea atripinnis</name>
    <dbReference type="NCBI Taxonomy" id="208336"/>
    <lineage>
        <taxon>Eukaryota</taxon>
        <taxon>Metazoa</taxon>
        <taxon>Chordata</taxon>
        <taxon>Craniata</taxon>
        <taxon>Vertebrata</taxon>
        <taxon>Euteleostomi</taxon>
        <taxon>Actinopterygii</taxon>
        <taxon>Neopterygii</taxon>
        <taxon>Teleostei</taxon>
        <taxon>Neoteleostei</taxon>
        <taxon>Acanthomorphata</taxon>
        <taxon>Ovalentaria</taxon>
        <taxon>Atherinomorphae</taxon>
        <taxon>Cyprinodontiformes</taxon>
        <taxon>Goodeidae</taxon>
        <taxon>Goodea</taxon>
    </lineage>
</organism>
<evidence type="ECO:0000313" key="2">
    <source>
        <dbReference type="Proteomes" id="UP001476798"/>
    </source>
</evidence>
<gene>
    <name evidence="1" type="ORF">GOODEAATRI_031947</name>
</gene>
<sequence>MMLYSVSTPHKTQKEVLNSYQVSAVIFITCSIVKMFYHSKQVHCLMLVNGDISSFVTFCFYLLKSSIMSKHLQQREQASPFYLRFALPHSITISIKLLQLVSAKTRRNFQNYSPV</sequence>
<reference evidence="1 2" key="1">
    <citation type="submission" date="2021-06" db="EMBL/GenBank/DDBJ databases">
        <authorList>
            <person name="Palmer J.M."/>
        </authorList>
    </citation>
    <scope>NUCLEOTIDE SEQUENCE [LARGE SCALE GENOMIC DNA]</scope>
    <source>
        <strain evidence="1 2">GA_2019</strain>
        <tissue evidence="1">Muscle</tissue>
    </source>
</reference>
<evidence type="ECO:0000313" key="1">
    <source>
        <dbReference type="EMBL" id="MEQ2186765.1"/>
    </source>
</evidence>
<accession>A0ABV0PTD7</accession>
<keyword evidence="2" id="KW-1185">Reference proteome</keyword>